<name>F2U773_SALR5</name>
<dbReference type="OMA" id="YMHYECE"/>
<dbReference type="Pfam" id="PF01557">
    <property type="entry name" value="FAA_hydrolase"/>
    <property type="match status" value="1"/>
</dbReference>
<keyword evidence="5" id="KW-1185">Reference proteome</keyword>
<dbReference type="InParanoid" id="F2U773"/>
<dbReference type="SUPFAM" id="SSF56529">
    <property type="entry name" value="FAH"/>
    <property type="match status" value="1"/>
</dbReference>
<dbReference type="PANTHER" id="PTHR42796">
    <property type="entry name" value="FUMARYLACETOACETATE HYDROLASE DOMAIN-CONTAINING PROTEIN 2A-RELATED"/>
    <property type="match status" value="1"/>
</dbReference>
<comment type="similarity">
    <text evidence="1">Belongs to the FAH family.</text>
</comment>
<evidence type="ECO:0000313" key="4">
    <source>
        <dbReference type="EMBL" id="EGD83290.1"/>
    </source>
</evidence>
<dbReference type="eggNOG" id="KOG1535">
    <property type="taxonomic scope" value="Eukaryota"/>
</dbReference>
<dbReference type="OrthoDB" id="411064at2759"/>
<dbReference type="GO" id="GO:0016787">
    <property type="term" value="F:hydrolase activity"/>
    <property type="evidence" value="ECO:0007669"/>
    <property type="project" value="UniProtKB-KW"/>
</dbReference>
<dbReference type="PANTHER" id="PTHR42796:SF4">
    <property type="entry name" value="FUMARYLACETOACETATE HYDROLASE DOMAIN-CONTAINING PROTEIN 2A"/>
    <property type="match status" value="1"/>
</dbReference>
<dbReference type="EMBL" id="GL832963">
    <property type="protein sequence ID" value="EGD83290.1"/>
    <property type="molecule type" value="Genomic_DNA"/>
</dbReference>
<dbReference type="GeneID" id="16075376"/>
<dbReference type="FunCoup" id="F2U773">
    <property type="interactions" value="272"/>
</dbReference>
<proteinExistence type="inferred from homology"/>
<dbReference type="GO" id="GO:0046872">
    <property type="term" value="F:metal ion binding"/>
    <property type="evidence" value="ECO:0007669"/>
    <property type="project" value="UniProtKB-KW"/>
</dbReference>
<accession>F2U773</accession>
<feature type="domain" description="Fumarylacetoacetase-like C-terminal" evidence="3">
    <location>
        <begin position="83"/>
        <end position="290"/>
    </location>
</feature>
<dbReference type="InterPro" id="IPR051121">
    <property type="entry name" value="FAH"/>
</dbReference>
<dbReference type="AlphaFoldDB" id="F2U773"/>
<dbReference type="KEGG" id="sre:PTSG_03900"/>
<dbReference type="GO" id="GO:0006107">
    <property type="term" value="P:oxaloacetate metabolic process"/>
    <property type="evidence" value="ECO:0007669"/>
    <property type="project" value="UniProtKB-ARBA"/>
</dbReference>
<dbReference type="Gene3D" id="3.90.850.10">
    <property type="entry name" value="Fumarylacetoacetase-like, C-terminal domain"/>
    <property type="match status" value="1"/>
</dbReference>
<dbReference type="Proteomes" id="UP000007799">
    <property type="component" value="Unassembled WGS sequence"/>
</dbReference>
<dbReference type="FunFam" id="3.90.850.10:FF:000002">
    <property type="entry name" value="2-hydroxyhepta-2,4-diene-1,7-dioate isomerase"/>
    <property type="match status" value="1"/>
</dbReference>
<dbReference type="STRING" id="946362.F2U773"/>
<evidence type="ECO:0000256" key="1">
    <source>
        <dbReference type="ARBA" id="ARBA00010211"/>
    </source>
</evidence>
<keyword evidence="2" id="KW-0479">Metal-binding</keyword>
<protein>
    <submittedName>
        <fullName evidence="4">Fumarylacetoacetate hydrolase domain-containing protein 2B</fullName>
    </submittedName>
</protein>
<sequence>MRFVQFVEQGQADAKPRFGVQVSDGGDIVDVTATDKTIPATTLDVLRGGDAVIERVRAAVESKANVIKAADAVIKAPIYDCEKVICIGMNYVDHCTEQNLPVPKEPLVFSKFASSIADPGADIIKAPVVEKLDFEVELAVVIGKEAHRVKAAEAMEYVAGYTVAHDVSARDWQLEKNGGQWLIGKTFDTFAPIGPAIVTRDDLADPHNLGIRCRVNGETMQDSNTNQLVFKTETIIEWITQFVTLKPGDIILTGTPPGVGCFRKPPVWLKDGDVVEVEIDSIGCISNTVREK</sequence>
<evidence type="ECO:0000313" key="5">
    <source>
        <dbReference type="Proteomes" id="UP000007799"/>
    </source>
</evidence>
<dbReference type="GO" id="GO:0050163">
    <property type="term" value="F:oxaloacetate tautomerase activity"/>
    <property type="evidence" value="ECO:0007669"/>
    <property type="project" value="UniProtKB-ARBA"/>
</dbReference>
<evidence type="ECO:0000256" key="2">
    <source>
        <dbReference type="ARBA" id="ARBA00022723"/>
    </source>
</evidence>
<evidence type="ECO:0000259" key="3">
    <source>
        <dbReference type="Pfam" id="PF01557"/>
    </source>
</evidence>
<keyword evidence="4" id="KW-0378">Hydrolase</keyword>
<dbReference type="RefSeq" id="XP_004994794.1">
    <property type="nucleotide sequence ID" value="XM_004994737.1"/>
</dbReference>
<organism evidence="5">
    <name type="scientific">Salpingoeca rosetta (strain ATCC 50818 / BSB-021)</name>
    <dbReference type="NCBI Taxonomy" id="946362"/>
    <lineage>
        <taxon>Eukaryota</taxon>
        <taxon>Choanoflagellata</taxon>
        <taxon>Craspedida</taxon>
        <taxon>Salpingoecidae</taxon>
        <taxon>Salpingoeca</taxon>
    </lineage>
</organism>
<gene>
    <name evidence="4" type="ORF">PTSG_03900</name>
</gene>
<reference evidence="4" key="1">
    <citation type="submission" date="2009-08" db="EMBL/GenBank/DDBJ databases">
        <title>Annotation of Salpingoeca rosetta.</title>
        <authorList>
            <consortium name="The Broad Institute Genome Sequencing Platform"/>
            <person name="Russ C."/>
            <person name="Cuomo C."/>
            <person name="Burger G."/>
            <person name="Gray M.W."/>
            <person name="Holland P.W.H."/>
            <person name="King N."/>
            <person name="Lang F.B.F."/>
            <person name="Roger A.J."/>
            <person name="Ruiz-Trillo I."/>
            <person name="Young S.K."/>
            <person name="Zeng Q."/>
            <person name="Gargeya S."/>
            <person name="Alvarado L."/>
            <person name="Berlin A."/>
            <person name="Chapman S.B."/>
            <person name="Chen Z."/>
            <person name="Freedman E."/>
            <person name="Gellesch M."/>
            <person name="Goldberg J."/>
            <person name="Griggs A."/>
            <person name="Gujja S."/>
            <person name="Heilman E."/>
            <person name="Heiman D."/>
            <person name="Howarth C."/>
            <person name="Mehta T."/>
            <person name="Neiman D."/>
            <person name="Pearson M."/>
            <person name="Roberts A."/>
            <person name="Saif S."/>
            <person name="Shea T."/>
            <person name="Shenoy N."/>
            <person name="Sisk P."/>
            <person name="Stolte C."/>
            <person name="Sykes S."/>
            <person name="White J."/>
            <person name="Yandava C."/>
            <person name="Haas B."/>
            <person name="Nusbaum C."/>
            <person name="Birren B."/>
        </authorList>
    </citation>
    <scope>NUCLEOTIDE SEQUENCE [LARGE SCALE GENOMIC DNA]</scope>
    <source>
        <strain evidence="4">ATCC 50818</strain>
    </source>
</reference>
<dbReference type="InterPro" id="IPR036663">
    <property type="entry name" value="Fumarylacetoacetase_C_sf"/>
</dbReference>
<dbReference type="InterPro" id="IPR011234">
    <property type="entry name" value="Fumarylacetoacetase-like_C"/>
</dbReference>